<dbReference type="InterPro" id="IPR046537">
    <property type="entry name" value="DUF6602"/>
</dbReference>
<evidence type="ECO:0000313" key="3">
    <source>
        <dbReference type="Proteomes" id="UP000640274"/>
    </source>
</evidence>
<accession>A0A934JB43</accession>
<gene>
    <name evidence="2" type="ORF">JFN88_22150</name>
</gene>
<dbReference type="Proteomes" id="UP000640274">
    <property type="component" value="Unassembled WGS sequence"/>
</dbReference>
<dbReference type="EMBL" id="JAELUP010000107">
    <property type="protein sequence ID" value="MBJ6363921.1"/>
    <property type="molecule type" value="Genomic_DNA"/>
</dbReference>
<name>A0A934JB43_9BACL</name>
<organism evidence="2 3">
    <name type="scientific">Paenibacillus roseus</name>
    <dbReference type="NCBI Taxonomy" id="2798579"/>
    <lineage>
        <taxon>Bacteria</taxon>
        <taxon>Bacillati</taxon>
        <taxon>Bacillota</taxon>
        <taxon>Bacilli</taxon>
        <taxon>Bacillales</taxon>
        <taxon>Paenibacillaceae</taxon>
        <taxon>Paenibacillus</taxon>
    </lineage>
</organism>
<feature type="domain" description="DUF6602" evidence="1">
    <location>
        <begin position="29"/>
        <end position="130"/>
    </location>
</feature>
<dbReference type="RefSeq" id="WP_199021516.1">
    <property type="nucleotide sequence ID" value="NZ_JAELUP010000107.1"/>
</dbReference>
<dbReference type="AlphaFoldDB" id="A0A934JB43"/>
<protein>
    <recommendedName>
        <fullName evidence="1">DUF6602 domain-containing protein</fullName>
    </recommendedName>
</protein>
<sequence>MSQDHSKIIKKIAENYIQMEQTIVKQLEMESHHNVTMGSFREEVWKAMFTQIIPKKFSIERSVFIIDSEGTVSNEVDLAIFDEQYTPYIFNYGQMKFIPVEAVAAVVQCKSETTSRKKLESWVDSITDLKTSLRSIARMHSYMAVGEYDIDPDGEFNGQKTTQTATRPIRILCHTNEKERPKSIRKMFDLVIGPEAGRLKVTFSSENSLLDWYNSLNHANKKYQGFKKENIDFKAAKEFKLEHYKVFQKNSEDQQEEIALLSLTFQLNQMLMLVNNPILFPHLAYVEMFNNMVKDANE</sequence>
<dbReference type="CDD" id="cd21173">
    <property type="entry name" value="NucC-like"/>
    <property type="match status" value="1"/>
</dbReference>
<reference evidence="2" key="1">
    <citation type="submission" date="2020-12" db="EMBL/GenBank/DDBJ databases">
        <authorList>
            <person name="Huq M.A."/>
        </authorList>
    </citation>
    <scope>NUCLEOTIDE SEQUENCE</scope>
    <source>
        <strain evidence="2">MAHUQ-46</strain>
    </source>
</reference>
<comment type="caution">
    <text evidence="2">The sequence shown here is derived from an EMBL/GenBank/DDBJ whole genome shotgun (WGS) entry which is preliminary data.</text>
</comment>
<evidence type="ECO:0000259" key="1">
    <source>
        <dbReference type="Pfam" id="PF20247"/>
    </source>
</evidence>
<keyword evidence="3" id="KW-1185">Reference proteome</keyword>
<proteinExistence type="predicted"/>
<evidence type="ECO:0000313" key="2">
    <source>
        <dbReference type="EMBL" id="MBJ6363921.1"/>
    </source>
</evidence>
<dbReference type="Pfam" id="PF20247">
    <property type="entry name" value="DUF6602"/>
    <property type="match status" value="1"/>
</dbReference>